<reference evidence="2" key="1">
    <citation type="submission" date="2020-02" db="EMBL/GenBank/DDBJ databases">
        <authorList>
            <person name="Meier V. D."/>
        </authorList>
    </citation>
    <scope>NUCLEOTIDE SEQUENCE</scope>
    <source>
        <strain evidence="2">AVDCRST_MAG27</strain>
    </source>
</reference>
<dbReference type="EMBL" id="CADCTD010000025">
    <property type="protein sequence ID" value="CAA9226704.1"/>
    <property type="molecule type" value="Genomic_DNA"/>
</dbReference>
<proteinExistence type="predicted"/>
<gene>
    <name evidence="2" type="ORF">AVDCRST_MAG27-759</name>
</gene>
<evidence type="ECO:0000256" key="1">
    <source>
        <dbReference type="SAM" id="MobiDB-lite"/>
    </source>
</evidence>
<protein>
    <submittedName>
        <fullName evidence="2">Uncharacterized MFS-type transporter</fullName>
    </submittedName>
</protein>
<feature type="compositionally biased region" description="Basic residues" evidence="1">
    <location>
        <begin position="199"/>
        <end position="212"/>
    </location>
</feature>
<sequence length="412" mass="43249">GCDGGRRGLALCLDAARRLGGAQHAGWGRALVDRRGAAGGAGGVRHAAGRRLAALYADDHRLRHRRHRHGAACGPVRGHGAGDPWHAGALGRLCGERLRGQHVAIRGDLRGADRAARLLRHLRAAGGRHLALVRATAGAGRLALRQRQLLRGRLLAAGAAAFHRDGGLAPGAYRHRHPLPRHHAAAGARAAAPAAGPGRARRGAGRQPRHPRPAAQCAAGAADVCRHLLLRGDGDAAGAYRRLLRRSRLWRGAWGGDAVADARLRRGQPPGLGLDPRPDRQPGDAAAGRQPAGRGALALPALRRAHLALCHLGHLRPVPGRDRAELRHHRAGELPGEGGRAAGRAGAVLDPRRHGARRVDVRGDLRRHVLLPDGGAERPRLERADHGDRGLAALAGADGVPGAPRPPHMAIM</sequence>
<feature type="non-terminal residue" evidence="2">
    <location>
        <position position="412"/>
    </location>
</feature>
<feature type="non-terminal residue" evidence="2">
    <location>
        <position position="1"/>
    </location>
</feature>
<dbReference type="AlphaFoldDB" id="A0A6J4HKM4"/>
<feature type="region of interest" description="Disordered" evidence="1">
    <location>
        <begin position="181"/>
        <end position="215"/>
    </location>
</feature>
<feature type="region of interest" description="Disordered" evidence="1">
    <location>
        <begin position="261"/>
        <end position="291"/>
    </location>
</feature>
<feature type="region of interest" description="Disordered" evidence="1">
    <location>
        <begin position="393"/>
        <end position="412"/>
    </location>
</feature>
<accession>A0A6J4HKM4</accession>
<feature type="compositionally biased region" description="Pro residues" evidence="1">
    <location>
        <begin position="403"/>
        <end position="412"/>
    </location>
</feature>
<organism evidence="2">
    <name type="scientific">uncultured Craurococcus sp</name>
    <dbReference type="NCBI Taxonomy" id="1135998"/>
    <lineage>
        <taxon>Bacteria</taxon>
        <taxon>Pseudomonadati</taxon>
        <taxon>Pseudomonadota</taxon>
        <taxon>Alphaproteobacteria</taxon>
        <taxon>Acetobacterales</taxon>
        <taxon>Acetobacteraceae</taxon>
        <taxon>Craurococcus</taxon>
        <taxon>environmental samples</taxon>
    </lineage>
</organism>
<feature type="compositionally biased region" description="Low complexity" evidence="1">
    <location>
        <begin position="393"/>
        <end position="402"/>
    </location>
</feature>
<evidence type="ECO:0000313" key="2">
    <source>
        <dbReference type="EMBL" id="CAA9226704.1"/>
    </source>
</evidence>
<name>A0A6J4HKM4_9PROT</name>
<feature type="compositionally biased region" description="Low complexity" evidence="1">
    <location>
        <begin position="185"/>
        <end position="198"/>
    </location>
</feature>